<sequence length="454" mass="50895">MLVLSSYNTLKVNPNNKKLIAQIKQYLVDNNIDQSYHQEFINRLVAGVDDQSLCFGKLDTCVLYPETFDIVQNYNDHQVYVFVSPSVLEYTNNSQDKRYHATQSTENGLINAFDLYLSAYDKRNSVISLNDKTVLGLPYGYFKTDVNLTNEESASELYEVAYHLDVAASTWKVGHFEYDPEVNSTDYLNNTARMSQNSITFASSENLLVGGKNSDKVLSFYVPSSGSVKVLRDDRIIYQANVAEGQRSISYNDLPPGRYEATVEVSSGGLVVNSQVFQVYNSTNDTLASGSFDYTLSGGLFAESYYDYKDTNVKEIDHDVYVRGLLNYQATPGLQLGGGVLATKEGAMFTLGGTYNLINNGLMLEGVHNRFDNASHSNFNLALPWFRVSYEELDNDKGDSVATHMYGISDYSRWSVNSSYSLSGGRALYAIYTRSDEKVLVNKWGGERKTRLEQ</sequence>
<dbReference type="InterPro" id="IPR032636">
    <property type="entry name" value="Pilus_assem_E-set-like_dom"/>
</dbReference>
<dbReference type="AlphaFoldDB" id="A0A024CAE6"/>
<feature type="domain" description="Pilus assembly protein E-set like" evidence="1">
    <location>
        <begin position="218"/>
        <end position="281"/>
    </location>
</feature>
<accession>A0A024CAE6</accession>
<dbReference type="EMBL" id="KJ468740">
    <property type="protein sequence ID" value="AHZ30580.1"/>
    <property type="molecule type" value="Genomic_DNA"/>
</dbReference>
<evidence type="ECO:0000313" key="2">
    <source>
        <dbReference type="EMBL" id="AHZ30580.1"/>
    </source>
</evidence>
<dbReference type="RefSeq" id="WP_237771772.1">
    <property type="nucleotide sequence ID" value="NZ_JABFOJ010000040.1"/>
</dbReference>
<dbReference type="Pfam" id="PF16967">
    <property type="entry name" value="TcfC"/>
    <property type="match status" value="1"/>
</dbReference>
<protein>
    <recommendedName>
        <fullName evidence="1">Pilus assembly protein E-set like domain-containing protein</fullName>
    </recommendedName>
</protein>
<name>A0A024CAE6_VIBPH</name>
<evidence type="ECO:0000259" key="1">
    <source>
        <dbReference type="Pfam" id="PF16967"/>
    </source>
</evidence>
<organism evidence="2">
    <name type="scientific">Vibrio parahaemolyticus</name>
    <dbReference type="NCBI Taxonomy" id="670"/>
    <lineage>
        <taxon>Bacteria</taxon>
        <taxon>Pseudomonadati</taxon>
        <taxon>Pseudomonadota</taxon>
        <taxon>Gammaproteobacteria</taxon>
        <taxon>Vibrionales</taxon>
        <taxon>Vibrionaceae</taxon>
        <taxon>Vibrio</taxon>
    </lineage>
</organism>
<gene>
    <name evidence="2" type="ORF">tc_PAI_047</name>
</gene>
<proteinExistence type="predicted"/>
<reference evidence="2" key="1">
    <citation type="submission" date="2014-02" db="EMBL/GenBank/DDBJ databases">
        <title>Insectcidical toxin genes in the bacterium Vibrio parahaemolyticus isolated from acute hepatopancreatic necrosis disease-affected shrimp.</title>
        <authorList>
            <person name="Tang K.F.J."/>
            <person name="Lightner D.V."/>
        </authorList>
    </citation>
    <scope>NUCLEOTIDE SEQUENCE</scope>
    <source>
        <strain evidence="2">A3</strain>
    </source>
</reference>